<dbReference type="InterPro" id="IPR001509">
    <property type="entry name" value="Epimerase_deHydtase"/>
</dbReference>
<reference evidence="5" key="1">
    <citation type="journal article" date="2019" name="Int. J. Syst. Evol. Microbiol.">
        <title>The Global Catalogue of Microorganisms (GCM) 10K type strain sequencing project: providing services to taxonomists for standard genome sequencing and annotation.</title>
        <authorList>
            <consortium name="The Broad Institute Genomics Platform"/>
            <consortium name="The Broad Institute Genome Sequencing Center for Infectious Disease"/>
            <person name="Wu L."/>
            <person name="Ma J."/>
        </authorList>
    </citation>
    <scope>NUCLEOTIDE SEQUENCE [LARGE SCALE GENOMIC DNA]</scope>
    <source>
        <strain evidence="5">JCM 17705</strain>
    </source>
</reference>
<dbReference type="InterPro" id="IPR013549">
    <property type="entry name" value="DUF1731"/>
</dbReference>
<evidence type="ECO:0000256" key="1">
    <source>
        <dbReference type="ARBA" id="ARBA00009353"/>
    </source>
</evidence>
<gene>
    <name evidence="4" type="ORF">GCM10023149_26590</name>
</gene>
<evidence type="ECO:0000313" key="5">
    <source>
        <dbReference type="Proteomes" id="UP001500582"/>
    </source>
</evidence>
<feature type="domain" description="NAD-dependent epimerase/dehydratase" evidence="2">
    <location>
        <begin position="28"/>
        <end position="247"/>
    </location>
</feature>
<sequence>MDNGLKKLKNTMDHRLWTIDQKTMSKSILLTGGSGLLGTHLTKLLLAKGYTVSHLGRKPGKNPQVKTYIWDIDKGTIDAQCIDGIDTIIHLAGAGIADKRWTAARKQEVIDSRIKSAGLIYELLRNKENTVKTFISASGVGYYSDRGNEAMSEDDAPANDFLGHCCVVWEQAADAGKSLGLRIVKFRTGVVLDIGGGALPQLAAPIKFGFGAPLGSGKQWISWIHWHDVAEMYLYAVENEIEGVYNMAAPNPVTNKQLTQAVAKQIKRPLWLPNVPAFALKLFLGEMATLVLGSTKTSAQKIEDAGFSFKYNFVEEALKDIYGK</sequence>
<keyword evidence="5" id="KW-1185">Reference proteome</keyword>
<organism evidence="4 5">
    <name type="scientific">Mucilaginibacter gynuensis</name>
    <dbReference type="NCBI Taxonomy" id="1302236"/>
    <lineage>
        <taxon>Bacteria</taxon>
        <taxon>Pseudomonadati</taxon>
        <taxon>Bacteroidota</taxon>
        <taxon>Sphingobacteriia</taxon>
        <taxon>Sphingobacteriales</taxon>
        <taxon>Sphingobacteriaceae</taxon>
        <taxon>Mucilaginibacter</taxon>
    </lineage>
</organism>
<dbReference type="InterPro" id="IPR010099">
    <property type="entry name" value="SDR39U1"/>
</dbReference>
<dbReference type="Proteomes" id="UP001500582">
    <property type="component" value="Unassembled WGS sequence"/>
</dbReference>
<dbReference type="EMBL" id="BAABFT010000006">
    <property type="protein sequence ID" value="GAA4324754.1"/>
    <property type="molecule type" value="Genomic_DNA"/>
</dbReference>
<comment type="similarity">
    <text evidence="1">Belongs to the NAD(P)-dependent epimerase/dehydratase family. SDR39U1 subfamily.</text>
</comment>
<proteinExistence type="inferred from homology"/>
<dbReference type="PANTHER" id="PTHR11092">
    <property type="entry name" value="SUGAR NUCLEOTIDE EPIMERASE RELATED"/>
    <property type="match status" value="1"/>
</dbReference>
<evidence type="ECO:0000259" key="3">
    <source>
        <dbReference type="Pfam" id="PF08338"/>
    </source>
</evidence>
<evidence type="ECO:0000259" key="2">
    <source>
        <dbReference type="Pfam" id="PF01370"/>
    </source>
</evidence>
<dbReference type="Gene3D" id="3.40.50.720">
    <property type="entry name" value="NAD(P)-binding Rossmann-like Domain"/>
    <property type="match status" value="1"/>
</dbReference>
<accession>A0ABP8GI33</accession>
<protein>
    <submittedName>
        <fullName evidence="4">TIGR01777 family oxidoreductase</fullName>
    </submittedName>
</protein>
<comment type="caution">
    <text evidence="4">The sequence shown here is derived from an EMBL/GenBank/DDBJ whole genome shotgun (WGS) entry which is preliminary data.</text>
</comment>
<dbReference type="InterPro" id="IPR036291">
    <property type="entry name" value="NAD(P)-bd_dom_sf"/>
</dbReference>
<name>A0ABP8GI33_9SPHI</name>
<dbReference type="Pfam" id="PF08338">
    <property type="entry name" value="DUF1731"/>
    <property type="match status" value="1"/>
</dbReference>
<dbReference type="PANTHER" id="PTHR11092:SF0">
    <property type="entry name" value="EPIMERASE FAMILY PROTEIN SDR39U1"/>
    <property type="match status" value="1"/>
</dbReference>
<feature type="domain" description="DUF1731" evidence="3">
    <location>
        <begin position="275"/>
        <end position="321"/>
    </location>
</feature>
<evidence type="ECO:0000313" key="4">
    <source>
        <dbReference type="EMBL" id="GAA4324754.1"/>
    </source>
</evidence>
<dbReference type="Pfam" id="PF01370">
    <property type="entry name" value="Epimerase"/>
    <property type="match status" value="1"/>
</dbReference>
<dbReference type="NCBIfam" id="TIGR01777">
    <property type="entry name" value="yfcH"/>
    <property type="match status" value="1"/>
</dbReference>
<dbReference type="SUPFAM" id="SSF51735">
    <property type="entry name" value="NAD(P)-binding Rossmann-fold domains"/>
    <property type="match status" value="1"/>
</dbReference>